<accession>A0A0A8ZJF7</accession>
<reference evidence="1" key="1">
    <citation type="submission" date="2014-09" db="EMBL/GenBank/DDBJ databases">
        <authorList>
            <person name="Magalhaes I.L.F."/>
            <person name="Oliveira U."/>
            <person name="Santos F.R."/>
            <person name="Vidigal T.H.D.A."/>
            <person name="Brescovit A.D."/>
            <person name="Santos A.J."/>
        </authorList>
    </citation>
    <scope>NUCLEOTIDE SEQUENCE</scope>
    <source>
        <tissue evidence="1">Shoot tissue taken approximately 20 cm above the soil surface</tissue>
    </source>
</reference>
<protein>
    <submittedName>
        <fullName evidence="1">Uncharacterized protein</fullName>
    </submittedName>
</protein>
<organism evidence="1">
    <name type="scientific">Arundo donax</name>
    <name type="common">Giant reed</name>
    <name type="synonym">Donax arundinaceus</name>
    <dbReference type="NCBI Taxonomy" id="35708"/>
    <lineage>
        <taxon>Eukaryota</taxon>
        <taxon>Viridiplantae</taxon>
        <taxon>Streptophyta</taxon>
        <taxon>Embryophyta</taxon>
        <taxon>Tracheophyta</taxon>
        <taxon>Spermatophyta</taxon>
        <taxon>Magnoliopsida</taxon>
        <taxon>Liliopsida</taxon>
        <taxon>Poales</taxon>
        <taxon>Poaceae</taxon>
        <taxon>PACMAD clade</taxon>
        <taxon>Arundinoideae</taxon>
        <taxon>Arundineae</taxon>
        <taxon>Arundo</taxon>
    </lineage>
</organism>
<dbReference type="AlphaFoldDB" id="A0A0A8ZJF7"/>
<dbReference type="EMBL" id="GBRH01258954">
    <property type="protein sequence ID" value="JAD38941.1"/>
    <property type="molecule type" value="Transcribed_RNA"/>
</dbReference>
<reference evidence="1" key="2">
    <citation type="journal article" date="2015" name="Data Brief">
        <title>Shoot transcriptome of the giant reed, Arundo donax.</title>
        <authorList>
            <person name="Barrero R.A."/>
            <person name="Guerrero F.D."/>
            <person name="Moolhuijzen P."/>
            <person name="Goolsby J.A."/>
            <person name="Tidwell J."/>
            <person name="Bellgard S.E."/>
            <person name="Bellgard M.I."/>
        </authorList>
    </citation>
    <scope>NUCLEOTIDE SEQUENCE</scope>
    <source>
        <tissue evidence="1">Shoot tissue taken approximately 20 cm above the soil surface</tissue>
    </source>
</reference>
<sequence length="44" mass="5120">MNRANVSTTRCDPHLHESCTSFHQNREPTTVTPCLMQQVNCFHF</sequence>
<evidence type="ECO:0000313" key="1">
    <source>
        <dbReference type="EMBL" id="JAD38941.1"/>
    </source>
</evidence>
<name>A0A0A8ZJF7_ARUDO</name>
<proteinExistence type="predicted"/>